<evidence type="ECO:0000256" key="1">
    <source>
        <dbReference type="ARBA" id="ARBA00007623"/>
    </source>
</evidence>
<dbReference type="InterPro" id="IPR036213">
    <property type="entry name" value="Calpain_III_sf"/>
</dbReference>
<dbReference type="GO" id="GO:0005737">
    <property type="term" value="C:cytoplasm"/>
    <property type="evidence" value="ECO:0007669"/>
    <property type="project" value="TreeGrafter"/>
</dbReference>
<dbReference type="AlphaFoldDB" id="A0A498N0N4"/>
<dbReference type="InterPro" id="IPR022682">
    <property type="entry name" value="Calpain_domain_III"/>
</dbReference>
<dbReference type="EMBL" id="QBIY01012551">
    <property type="protein sequence ID" value="RXN24096.1"/>
    <property type="molecule type" value="Genomic_DNA"/>
</dbReference>
<comment type="caution">
    <text evidence="3">The sequence shown here is derived from an EMBL/GenBank/DDBJ whole genome shotgun (WGS) entry which is preliminary data.</text>
</comment>
<evidence type="ECO:0000313" key="4">
    <source>
        <dbReference type="Proteomes" id="UP000290572"/>
    </source>
</evidence>
<dbReference type="GO" id="GO:0004198">
    <property type="term" value="F:calcium-dependent cysteine-type endopeptidase activity"/>
    <property type="evidence" value="ECO:0007669"/>
    <property type="project" value="InterPro"/>
</dbReference>
<dbReference type="SMART" id="SM00720">
    <property type="entry name" value="calpain_III"/>
    <property type="match status" value="1"/>
</dbReference>
<dbReference type="GO" id="GO:0006508">
    <property type="term" value="P:proteolysis"/>
    <property type="evidence" value="ECO:0007669"/>
    <property type="project" value="InterPro"/>
</dbReference>
<dbReference type="InterPro" id="IPR022684">
    <property type="entry name" value="Calpain_cysteine_protease"/>
</dbReference>
<dbReference type="Gene3D" id="2.60.120.380">
    <property type="match status" value="1"/>
</dbReference>
<protein>
    <submittedName>
        <fullName evidence="3">Calpain-2 catalytic subunit-like protein</fullName>
    </submittedName>
</protein>
<organism evidence="3 4">
    <name type="scientific">Labeo rohita</name>
    <name type="common">Indian major carp</name>
    <name type="synonym">Cyprinus rohita</name>
    <dbReference type="NCBI Taxonomy" id="84645"/>
    <lineage>
        <taxon>Eukaryota</taxon>
        <taxon>Metazoa</taxon>
        <taxon>Chordata</taxon>
        <taxon>Craniata</taxon>
        <taxon>Vertebrata</taxon>
        <taxon>Euteleostomi</taxon>
        <taxon>Actinopterygii</taxon>
        <taxon>Neopterygii</taxon>
        <taxon>Teleostei</taxon>
        <taxon>Ostariophysi</taxon>
        <taxon>Cypriniformes</taxon>
        <taxon>Cyprinidae</taxon>
        <taxon>Labeoninae</taxon>
        <taxon>Labeonini</taxon>
        <taxon>Labeo</taxon>
    </lineage>
</organism>
<keyword evidence="4" id="KW-1185">Reference proteome</keyword>
<dbReference type="Proteomes" id="UP000290572">
    <property type="component" value="Unassembled WGS sequence"/>
</dbReference>
<name>A0A498N0N4_LABRO</name>
<dbReference type="SUPFAM" id="SSF49758">
    <property type="entry name" value="Calpain large subunit, middle domain (domain III)"/>
    <property type="match status" value="1"/>
</dbReference>
<proteinExistence type="inferred from homology"/>
<comment type="similarity">
    <text evidence="1">Belongs to the peptidase C2 family.</text>
</comment>
<evidence type="ECO:0000313" key="3">
    <source>
        <dbReference type="EMBL" id="RXN24096.1"/>
    </source>
</evidence>
<dbReference type="PANTHER" id="PTHR10183">
    <property type="entry name" value="CALPAIN"/>
    <property type="match status" value="1"/>
</dbReference>
<feature type="domain" description="Peptidase C2 calpain" evidence="2">
    <location>
        <begin position="13"/>
        <end position="106"/>
    </location>
</feature>
<gene>
    <name evidence="3" type="ORF">ROHU_006336</name>
</gene>
<reference evidence="3 4" key="1">
    <citation type="submission" date="2018-03" db="EMBL/GenBank/DDBJ databases">
        <title>Draft genome sequence of Rohu Carp (Labeo rohita).</title>
        <authorList>
            <person name="Das P."/>
            <person name="Kushwaha B."/>
            <person name="Joshi C.G."/>
            <person name="Kumar D."/>
            <person name="Nagpure N.S."/>
            <person name="Sahoo L."/>
            <person name="Das S.P."/>
            <person name="Bit A."/>
            <person name="Patnaik S."/>
            <person name="Meher P.K."/>
            <person name="Jayasankar P."/>
            <person name="Koringa P.G."/>
            <person name="Patel N.V."/>
            <person name="Hinsu A.T."/>
            <person name="Kumar R."/>
            <person name="Pandey M."/>
            <person name="Agarwal S."/>
            <person name="Srivastava S."/>
            <person name="Singh M."/>
            <person name="Iquebal M.A."/>
            <person name="Jaiswal S."/>
            <person name="Angadi U.B."/>
            <person name="Kumar N."/>
            <person name="Raza M."/>
            <person name="Shah T.M."/>
            <person name="Rai A."/>
            <person name="Jena J.K."/>
        </authorList>
    </citation>
    <scope>NUCLEOTIDE SEQUENCE [LARGE SCALE GENOMIC DNA]</scope>
    <source>
        <strain evidence="3">DASCIFA01</strain>
        <tissue evidence="3">Testis</tissue>
    </source>
</reference>
<dbReference type="InterPro" id="IPR022683">
    <property type="entry name" value="Calpain_III"/>
</dbReference>
<sequence>MTPDALSSDTVSRWNYTQFEGDWKVGSTAGAAVTAKFKGHNNIHLGPDILLHQPNAMSNTFTYRREVGERFKLPLGEYVIIASTLKPHCNGSFILRVFTEKEAAARILCLSCPPSLSTPCQASSIRFVLGY</sequence>
<accession>A0A498N0N4</accession>
<dbReference type="PANTHER" id="PTHR10183:SF409">
    <property type="entry name" value="CALPAIN-8"/>
    <property type="match status" value="1"/>
</dbReference>
<dbReference type="STRING" id="84645.A0A498N0N4"/>
<dbReference type="Pfam" id="PF01067">
    <property type="entry name" value="Calpain_III"/>
    <property type="match status" value="1"/>
</dbReference>
<evidence type="ECO:0000259" key="2">
    <source>
        <dbReference type="SMART" id="SM00720"/>
    </source>
</evidence>